<dbReference type="Pfam" id="PF12657">
    <property type="entry name" value="TFIIIC_delta"/>
    <property type="match status" value="1"/>
</dbReference>
<feature type="region of interest" description="Disordered" evidence="1">
    <location>
        <begin position="691"/>
        <end position="727"/>
    </location>
</feature>
<feature type="domain" description="Transcription factor IIIC putative zinc-finger" evidence="3">
    <location>
        <begin position="596"/>
        <end position="650"/>
    </location>
</feature>
<dbReference type="InterPro" id="IPR036322">
    <property type="entry name" value="WD40_repeat_dom_sf"/>
</dbReference>
<evidence type="ECO:0000313" key="4">
    <source>
        <dbReference type="Proteomes" id="UP000694924"/>
    </source>
</evidence>
<organism evidence="4 5">
    <name type="scientific">Polistes dominula</name>
    <name type="common">European paper wasp</name>
    <name type="synonym">Vespa dominula</name>
    <dbReference type="NCBI Taxonomy" id="743375"/>
    <lineage>
        <taxon>Eukaryota</taxon>
        <taxon>Metazoa</taxon>
        <taxon>Ecdysozoa</taxon>
        <taxon>Arthropoda</taxon>
        <taxon>Hexapoda</taxon>
        <taxon>Insecta</taxon>
        <taxon>Pterygota</taxon>
        <taxon>Neoptera</taxon>
        <taxon>Endopterygota</taxon>
        <taxon>Hymenoptera</taxon>
        <taxon>Apocrita</taxon>
        <taxon>Aculeata</taxon>
        <taxon>Vespoidea</taxon>
        <taxon>Vespidae</taxon>
        <taxon>Polistinae</taxon>
        <taxon>Polistini</taxon>
        <taxon>Polistes</taxon>
    </lineage>
</organism>
<dbReference type="InterPro" id="IPR024764">
    <property type="entry name" value="TFIIIC_Znf"/>
</dbReference>
<dbReference type="PANTHER" id="PTHR15496">
    <property type="entry name" value="GENERAL TRANSCRIPTION FACTOR 3C POLYPEPTIDE 4 FAMILY"/>
    <property type="match status" value="1"/>
</dbReference>
<dbReference type="GeneID" id="107065906"/>
<dbReference type="InterPro" id="IPR024761">
    <property type="entry name" value="TFIIIC_delta_N"/>
</dbReference>
<dbReference type="Proteomes" id="UP000694924">
    <property type="component" value="Unplaced"/>
</dbReference>
<dbReference type="RefSeq" id="XP_015175489.1">
    <property type="nucleotide sequence ID" value="XM_015320003.1"/>
</dbReference>
<accession>A0ABM1I5K2</accession>
<dbReference type="PANTHER" id="PTHR15496:SF2">
    <property type="entry name" value="GENERAL TRANSCRIPTION FACTOR 3C POLYPEPTIDE 4"/>
    <property type="match status" value="1"/>
</dbReference>
<proteinExistence type="predicted"/>
<reference evidence="5" key="1">
    <citation type="submission" date="2025-08" db="UniProtKB">
        <authorList>
            <consortium name="RefSeq"/>
        </authorList>
    </citation>
    <scope>IDENTIFICATION</scope>
    <source>
        <tissue evidence="5">Whole body</tissue>
    </source>
</reference>
<evidence type="ECO:0000259" key="2">
    <source>
        <dbReference type="Pfam" id="PF12657"/>
    </source>
</evidence>
<gene>
    <name evidence="5" type="primary">LOC107065906</name>
</gene>
<protein>
    <submittedName>
        <fullName evidence="5">Uncharacterized protein LOC107065906</fullName>
    </submittedName>
</protein>
<dbReference type="SUPFAM" id="SSF50978">
    <property type="entry name" value="WD40 repeat-like"/>
    <property type="match status" value="1"/>
</dbReference>
<keyword evidence="4" id="KW-1185">Reference proteome</keyword>
<dbReference type="Pfam" id="PF12660">
    <property type="entry name" value="zf-TFIIIC"/>
    <property type="match status" value="1"/>
</dbReference>
<evidence type="ECO:0000256" key="1">
    <source>
        <dbReference type="SAM" id="MobiDB-lite"/>
    </source>
</evidence>
<evidence type="ECO:0000313" key="5">
    <source>
        <dbReference type="RefSeq" id="XP_015175489.1"/>
    </source>
</evidence>
<sequence length="727" mass="83346">MILIEEICNVPFSPLVTALNAIQWTSNNFISVITEKGVHILELIPSMKEHQPDVTFSWSFIYPSDFLPAYAFINEVTSLAWNIKRREIYSLLMEGALAPKINDASDVLPRIIDVSWSPENLIHPRKSIVAIITSVGAVEIAHKLYDVRNWYSLSNISSIWLQTIEDSIKTDLSNCKHEESRFTSIQQNLRRLQACAMTWSELFRLENTCYAYFVTAFRSSEIVIWKIDQVTDSTENVTPTMISKENLNMNTKINVLLWYTIKSKKYLIIIGCCNGQIKGLLYTGDNKCLEKTGEEKYYNNSDLIVVQSLTMVSQNENGMQFIACKSYFILLFGLTKTGKLMSSHYLQTEGFSISGISVIAPERVVITTQNCMMYTFDTQENNLKSIPINYKLPKIRVQYLGLACSPNCTMLITVTSPYCTFDHLVKTEPSILYICSIDGKEWDPVNIIQNYSNKNSKLPWDCLELIRLKAAKVSDPTSVLPKVPHNLESISLYELRISLWVSLMTEVLTKKKIVREIEHEENIAEIHSLVFIHCACTYIDRLMNKTHLSKNQETSINLLRMYLEIYLAGEEGEEETITTKYVREALNKTSHFELKADVCNLCHEKIYEIPWKTIYCPRGHVLGRCALTLLQITTMKYRTCPLCKKIYHSDLDQEYEEVLCVFCNVPALYKGHYQYNKDSELLARDLSKHPISELSGSQDPSEENEAESSNANSDKDETASIQDWDMM</sequence>
<name>A0ABM1I5K2_POLDO</name>
<feature type="domain" description="Transcription factor IIIC 90kDa subunit N-terminal" evidence="2">
    <location>
        <begin position="24"/>
        <end position="432"/>
    </location>
</feature>
<evidence type="ECO:0000259" key="3">
    <source>
        <dbReference type="Pfam" id="PF12660"/>
    </source>
</evidence>
<dbReference type="InterPro" id="IPR044230">
    <property type="entry name" value="GTF3C4"/>
</dbReference>